<evidence type="ECO:0000313" key="1">
    <source>
        <dbReference type="EMBL" id="QDV39522.1"/>
    </source>
</evidence>
<keyword evidence="3" id="KW-1185">Reference proteome</keyword>
<evidence type="ECO:0000313" key="3">
    <source>
        <dbReference type="Proteomes" id="UP000317835"/>
    </source>
</evidence>
<dbReference type="AlphaFoldDB" id="A0A518HFA1"/>
<dbReference type="Pfam" id="PF19459">
    <property type="entry name" value="DUF5996"/>
    <property type="match status" value="1"/>
</dbReference>
<dbReference type="OrthoDB" id="9800945at2"/>
<dbReference type="InterPro" id="IPR046038">
    <property type="entry name" value="DUF5996"/>
</dbReference>
<dbReference type="KEGG" id="tpla:ElP_75230"/>
<proteinExistence type="predicted"/>
<name>A0A518HFA1_9BACT</name>
<sequence>MDHQPRSLSSDWPALPYRDWATTASALHLWTQVVGKIRLVQAPWTNHSWHVPLYLSARGLTTSPIPYGGAIFELTFDFLDQELVIQSAAGDRRAVPLRSQSVAEFYRAVMDGTRAIGVDVPISTVPSELADGIPFEEDTEHREYDPRAATRFWRALLQMDRVFKEFRARFIGKASPVHFFWGSFDLAVTRFSGRAAPPHPAGIPNLPDWVAREAYSHEVSSAGFWPGGPSSDAVFYSYAYPPPDGFAAAPVRPAGARWDDQLGEFVLPYEAVRTSTSPDETLLEFLQSTYEAAADRASWDRAGLERVLPPLNRHG</sequence>
<evidence type="ECO:0000313" key="2">
    <source>
        <dbReference type="EMBL" id="QDV39552.1"/>
    </source>
</evidence>
<dbReference type="EMBL" id="CP036429">
    <property type="protein sequence ID" value="QDV39522.1"/>
    <property type="molecule type" value="Genomic_DNA"/>
</dbReference>
<dbReference type="EMBL" id="CP036429">
    <property type="protein sequence ID" value="QDV39552.1"/>
    <property type="molecule type" value="Genomic_DNA"/>
</dbReference>
<protein>
    <recommendedName>
        <fullName evidence="4">Ava_C0101 and related proteins</fullName>
    </recommendedName>
</protein>
<gene>
    <name evidence="1" type="ORF">ElP_74910</name>
    <name evidence="2" type="ORF">ElP_75230</name>
</gene>
<geneLocation type="plasmid" evidence="3">
    <name>pelp_3</name>
</geneLocation>
<dbReference type="RefSeq" id="WP_145279717.1">
    <property type="nucleotide sequence ID" value="NZ_CP036429.1"/>
</dbReference>
<dbReference type="Proteomes" id="UP000317835">
    <property type="component" value="Plasmid pElP_3"/>
</dbReference>
<evidence type="ECO:0008006" key="4">
    <source>
        <dbReference type="Google" id="ProtNLM"/>
    </source>
</evidence>
<geneLocation type="plasmid" evidence="1">
    <name>pElP_3</name>
</geneLocation>
<keyword evidence="1" id="KW-0614">Plasmid</keyword>
<organism evidence="1 3">
    <name type="scientific">Tautonia plasticadhaerens</name>
    <dbReference type="NCBI Taxonomy" id="2527974"/>
    <lineage>
        <taxon>Bacteria</taxon>
        <taxon>Pseudomonadati</taxon>
        <taxon>Planctomycetota</taxon>
        <taxon>Planctomycetia</taxon>
        <taxon>Isosphaerales</taxon>
        <taxon>Isosphaeraceae</taxon>
        <taxon>Tautonia</taxon>
    </lineage>
</organism>
<accession>A0A518HFA1</accession>
<reference evidence="1 3" key="1">
    <citation type="submission" date="2019-02" db="EMBL/GenBank/DDBJ databases">
        <title>Deep-cultivation of Planctomycetes and their phenomic and genomic characterization uncovers novel biology.</title>
        <authorList>
            <person name="Wiegand S."/>
            <person name="Jogler M."/>
            <person name="Boedeker C."/>
            <person name="Pinto D."/>
            <person name="Vollmers J."/>
            <person name="Rivas-Marin E."/>
            <person name="Kohn T."/>
            <person name="Peeters S.H."/>
            <person name="Heuer A."/>
            <person name="Rast P."/>
            <person name="Oberbeckmann S."/>
            <person name="Bunk B."/>
            <person name="Jeske O."/>
            <person name="Meyerdierks A."/>
            <person name="Storesund J.E."/>
            <person name="Kallscheuer N."/>
            <person name="Luecker S."/>
            <person name="Lage O.M."/>
            <person name="Pohl T."/>
            <person name="Merkel B.J."/>
            <person name="Hornburger P."/>
            <person name="Mueller R.-W."/>
            <person name="Bruemmer F."/>
            <person name="Labrenz M."/>
            <person name="Spormann A.M."/>
            <person name="Op den Camp H."/>
            <person name="Overmann J."/>
            <person name="Amann R."/>
            <person name="Jetten M.S.M."/>
            <person name="Mascher T."/>
            <person name="Medema M.H."/>
            <person name="Devos D.P."/>
            <person name="Kaster A.-K."/>
            <person name="Ovreas L."/>
            <person name="Rohde M."/>
            <person name="Galperin M.Y."/>
            <person name="Jogler C."/>
        </authorList>
    </citation>
    <scope>NUCLEOTIDE SEQUENCE [LARGE SCALE GENOMIC DNA]</scope>
    <source>
        <strain evidence="1 3">ElP</strain>
        <plasmid evidence="1">pElP_3</plasmid>
        <plasmid evidence="3">pelp_3</plasmid>
    </source>
</reference>
<dbReference type="KEGG" id="tpla:ElP_74910"/>